<dbReference type="Gene3D" id="3.10.540.10">
    <property type="entry name" value="duf1285 like domain"/>
    <property type="match status" value="1"/>
</dbReference>
<proteinExistence type="predicted"/>
<evidence type="ECO:0000259" key="1">
    <source>
        <dbReference type="Pfam" id="PF06938"/>
    </source>
</evidence>
<evidence type="ECO:0000259" key="2">
    <source>
        <dbReference type="Pfam" id="PF21028"/>
    </source>
</evidence>
<feature type="domain" description="DUF1285" evidence="1">
    <location>
        <begin position="22"/>
        <end position="88"/>
    </location>
</feature>
<dbReference type="Pfam" id="PF06938">
    <property type="entry name" value="DUF1285_N"/>
    <property type="match status" value="1"/>
</dbReference>
<dbReference type="PIRSF" id="PIRSF029557">
    <property type="entry name" value="UCP029557"/>
    <property type="match status" value="1"/>
</dbReference>
<dbReference type="InterPro" id="IPR048342">
    <property type="entry name" value="DUF1285_C"/>
</dbReference>
<reference evidence="3 4" key="1">
    <citation type="submission" date="2024-01" db="EMBL/GenBank/DDBJ databases">
        <title>Hyphobacterium bacterium isolated from marine sediment.</title>
        <authorList>
            <person name="Zhao S."/>
        </authorList>
    </citation>
    <scope>NUCLEOTIDE SEQUENCE [LARGE SCALE GENOMIC DNA]</scope>
    <source>
        <strain evidence="4">HN65</strain>
    </source>
</reference>
<sequence length="188" mass="21096">MPADDMMQSLLKAAESAGDGLPPVEKWNPEHCGTMDLVIRRDGSWWHEGRRITRDRLVKLFARILRKDDDGVHYLVTPVEKQAVTVETAPFVAVRVDRAAENGEPVLVFTTNVGDVVAAGPDHPIRVETDPETGEPEPFILIRGRLEALINRPAFYELVENADIREERGRKTLFVRSKGVDFKLGEAE</sequence>
<name>A0ABU7LRB9_9PROT</name>
<comment type="caution">
    <text evidence="3">The sequence shown here is derived from an EMBL/GenBank/DDBJ whole genome shotgun (WGS) entry which is preliminary data.</text>
</comment>
<keyword evidence="4" id="KW-1185">Reference proteome</keyword>
<accession>A0ABU7LRB9</accession>
<evidence type="ECO:0000313" key="4">
    <source>
        <dbReference type="Proteomes" id="UP001354971"/>
    </source>
</evidence>
<dbReference type="InterPro" id="IPR048341">
    <property type="entry name" value="DUF1285_N"/>
</dbReference>
<dbReference type="Proteomes" id="UP001354971">
    <property type="component" value="Unassembled WGS sequence"/>
</dbReference>
<protein>
    <submittedName>
        <fullName evidence="3">DUF1285 domain-containing protein</fullName>
    </submittedName>
</protein>
<dbReference type="InterPro" id="IPR023361">
    <property type="entry name" value="DUF1285_beta_roll_sf"/>
</dbReference>
<dbReference type="InterPro" id="IPR010707">
    <property type="entry name" value="DUF1285"/>
</dbReference>
<dbReference type="RefSeq" id="WP_330199128.1">
    <property type="nucleotide sequence ID" value="NZ_JAZDRP010000004.1"/>
</dbReference>
<dbReference type="Pfam" id="PF21028">
    <property type="entry name" value="DUF1285_C"/>
    <property type="match status" value="1"/>
</dbReference>
<organism evidence="3 4">
    <name type="scientific">Hyphobacterium lacteum</name>
    <dbReference type="NCBI Taxonomy" id="3116575"/>
    <lineage>
        <taxon>Bacteria</taxon>
        <taxon>Pseudomonadati</taxon>
        <taxon>Pseudomonadota</taxon>
        <taxon>Alphaproteobacteria</taxon>
        <taxon>Maricaulales</taxon>
        <taxon>Maricaulaceae</taxon>
        <taxon>Hyphobacterium</taxon>
    </lineage>
</organism>
<gene>
    <name evidence="3" type="ORF">V0U79_08805</name>
</gene>
<dbReference type="Gene3D" id="2.30.270.10">
    <property type="entry name" value="duf1285 protein"/>
    <property type="match status" value="1"/>
</dbReference>
<feature type="domain" description="DUF1285" evidence="2">
    <location>
        <begin position="90"/>
        <end position="184"/>
    </location>
</feature>
<evidence type="ECO:0000313" key="3">
    <source>
        <dbReference type="EMBL" id="MEE2526465.1"/>
    </source>
</evidence>
<dbReference type="EMBL" id="JAZDRP010000004">
    <property type="protein sequence ID" value="MEE2526465.1"/>
    <property type="molecule type" value="Genomic_DNA"/>
</dbReference>